<organism evidence="3 4">
    <name type="scientific">Laceyella putida</name>
    <dbReference type="NCBI Taxonomy" id="110101"/>
    <lineage>
        <taxon>Bacteria</taxon>
        <taxon>Bacillati</taxon>
        <taxon>Bacillota</taxon>
        <taxon>Bacilli</taxon>
        <taxon>Bacillales</taxon>
        <taxon>Thermoactinomycetaceae</taxon>
        <taxon>Laceyella</taxon>
    </lineage>
</organism>
<evidence type="ECO:0000259" key="2">
    <source>
        <dbReference type="SMART" id="SM00646"/>
    </source>
</evidence>
<dbReference type="EMBL" id="JBHTBW010000040">
    <property type="protein sequence ID" value="MFC7441867.1"/>
    <property type="molecule type" value="Genomic_DNA"/>
</dbReference>
<dbReference type="Pfam" id="PF01520">
    <property type="entry name" value="Amidase_3"/>
    <property type="match status" value="1"/>
</dbReference>
<comment type="caution">
    <text evidence="3">The sequence shown here is derived from an EMBL/GenBank/DDBJ whole genome shotgun (WGS) entry which is preliminary data.</text>
</comment>
<gene>
    <name evidence="3" type="ORF">ACFQNG_12270</name>
</gene>
<dbReference type="SUPFAM" id="SSF53187">
    <property type="entry name" value="Zn-dependent exopeptidases"/>
    <property type="match status" value="1"/>
</dbReference>
<dbReference type="RefSeq" id="WP_379865365.1">
    <property type="nucleotide sequence ID" value="NZ_JBHTBW010000040.1"/>
</dbReference>
<dbReference type="CDD" id="cd02696">
    <property type="entry name" value="MurNAc-LAA"/>
    <property type="match status" value="1"/>
</dbReference>
<evidence type="ECO:0000256" key="1">
    <source>
        <dbReference type="ARBA" id="ARBA00022801"/>
    </source>
</evidence>
<reference evidence="4" key="1">
    <citation type="journal article" date="2019" name="Int. J. Syst. Evol. Microbiol.">
        <title>The Global Catalogue of Microorganisms (GCM) 10K type strain sequencing project: providing services to taxonomists for standard genome sequencing and annotation.</title>
        <authorList>
            <consortium name="The Broad Institute Genomics Platform"/>
            <consortium name="The Broad Institute Genome Sequencing Center for Infectious Disease"/>
            <person name="Wu L."/>
            <person name="Ma J."/>
        </authorList>
    </citation>
    <scope>NUCLEOTIDE SEQUENCE [LARGE SCALE GENOMIC DNA]</scope>
    <source>
        <strain evidence="4">CGMCC 1.12942</strain>
    </source>
</reference>
<evidence type="ECO:0000313" key="4">
    <source>
        <dbReference type="Proteomes" id="UP001596500"/>
    </source>
</evidence>
<proteinExistence type="predicted"/>
<dbReference type="PANTHER" id="PTHR30404:SF0">
    <property type="entry name" value="N-ACETYLMURAMOYL-L-ALANINE AMIDASE AMIC"/>
    <property type="match status" value="1"/>
</dbReference>
<dbReference type="Gene3D" id="3.40.630.40">
    <property type="entry name" value="Zn-dependent exopeptidases"/>
    <property type="match status" value="1"/>
</dbReference>
<keyword evidence="4" id="KW-1185">Reference proteome</keyword>
<evidence type="ECO:0000313" key="3">
    <source>
        <dbReference type="EMBL" id="MFC7441867.1"/>
    </source>
</evidence>
<name>A0ABW2RLA8_9BACL</name>
<protein>
    <submittedName>
        <fullName evidence="3">N-acetylmuramoyl-L-alanine amidase</fullName>
    </submittedName>
</protein>
<dbReference type="InterPro" id="IPR002508">
    <property type="entry name" value="MurNAc-LAA_cat"/>
</dbReference>
<keyword evidence="1" id="KW-0378">Hydrolase</keyword>
<dbReference type="SMART" id="SM00646">
    <property type="entry name" value="Ami_3"/>
    <property type="match status" value="1"/>
</dbReference>
<sequence>MLVCLDPGHGGEDYGAVGPMLTEKEVCLDIARRIHRELLHYDGIRVTMTRSLDIRLSAEERIRWANQCDADLFLSIHTHASLDPNVSGFASYVSVIAGHEARRIQCWLHNQIAFFMRKYGVADLGKKNDTEWIDGQLLELRQVKMPAIAVKSLSITHAEDNHLLSDYQFREEYAQCIAAGIARIYQCRRKEEASV</sequence>
<dbReference type="InterPro" id="IPR050695">
    <property type="entry name" value="N-acetylmuramoyl_amidase_3"/>
</dbReference>
<dbReference type="PANTHER" id="PTHR30404">
    <property type="entry name" value="N-ACETYLMURAMOYL-L-ALANINE AMIDASE"/>
    <property type="match status" value="1"/>
</dbReference>
<accession>A0ABW2RLA8</accession>
<feature type="domain" description="MurNAc-LAA" evidence="2">
    <location>
        <begin position="62"/>
        <end position="182"/>
    </location>
</feature>
<dbReference type="Proteomes" id="UP001596500">
    <property type="component" value="Unassembled WGS sequence"/>
</dbReference>